<name>A0A0G1JG06_9BACT</name>
<dbReference type="InterPro" id="IPR038740">
    <property type="entry name" value="BioF2-like_GNAT_dom"/>
</dbReference>
<protein>
    <recommendedName>
        <fullName evidence="1">BioF2-like acetyltransferase domain-containing protein</fullName>
    </recommendedName>
</protein>
<dbReference type="AlphaFoldDB" id="A0A0G1JG06"/>
<sequence length="293" mass="33992">MNVRLIQDLTAAEVIWKELVPTTTIFTDWKFRRAFFEPWKFALEFYVLQDAGENTGLLPLQFNTKKNLLEFFGGGYMEDNGIFMKAGYEEAKTELLAAVKKPCRLEYLKEDHPEKFHLQINDTKFTLNISGCHNLQEALTPIWDAKKLGDLKRKIRKIEAQSVQITENNLNDLELLFVLNKKAFPDSSFNEPFREEVFKELTRLYREDLHLLTFEINGVKQAVSLAINFNGYYEYFNAGVNKEINNLGSFVIAKNIETATRLGAQIFDAFTQESGWKSRWHFTATPEYCLTLP</sequence>
<accession>A0A0G1JG06</accession>
<proteinExistence type="predicted"/>
<dbReference type="Proteomes" id="UP000034154">
    <property type="component" value="Unassembled WGS sequence"/>
</dbReference>
<evidence type="ECO:0000259" key="1">
    <source>
        <dbReference type="Pfam" id="PF13480"/>
    </source>
</evidence>
<comment type="caution">
    <text evidence="2">The sequence shown here is derived from an EMBL/GenBank/DDBJ whole genome shotgun (WGS) entry which is preliminary data.</text>
</comment>
<gene>
    <name evidence="2" type="ORF">UW63_C0030G0006</name>
</gene>
<organism evidence="2 3">
    <name type="scientific">Candidatus Uhrbacteria bacterium GW2011_GWF2_44_350</name>
    <dbReference type="NCBI Taxonomy" id="1619000"/>
    <lineage>
        <taxon>Bacteria</taxon>
        <taxon>Candidatus Uhriibacteriota</taxon>
    </lineage>
</organism>
<dbReference type="Gene3D" id="3.40.630.30">
    <property type="match status" value="1"/>
</dbReference>
<dbReference type="InterPro" id="IPR016181">
    <property type="entry name" value="Acyl_CoA_acyltransferase"/>
</dbReference>
<evidence type="ECO:0000313" key="3">
    <source>
        <dbReference type="Proteomes" id="UP000034154"/>
    </source>
</evidence>
<evidence type="ECO:0000313" key="2">
    <source>
        <dbReference type="EMBL" id="KKT70273.1"/>
    </source>
</evidence>
<feature type="domain" description="BioF2-like acetyltransferase" evidence="1">
    <location>
        <begin position="147"/>
        <end position="278"/>
    </location>
</feature>
<dbReference type="EMBL" id="LCJB01000030">
    <property type="protein sequence ID" value="KKT70273.1"/>
    <property type="molecule type" value="Genomic_DNA"/>
</dbReference>
<reference evidence="2 3" key="1">
    <citation type="journal article" date="2015" name="Nature">
        <title>rRNA introns, odd ribosomes, and small enigmatic genomes across a large radiation of phyla.</title>
        <authorList>
            <person name="Brown C.T."/>
            <person name="Hug L.A."/>
            <person name="Thomas B.C."/>
            <person name="Sharon I."/>
            <person name="Castelle C.J."/>
            <person name="Singh A."/>
            <person name="Wilkins M.J."/>
            <person name="Williams K.H."/>
            <person name="Banfield J.F."/>
        </authorList>
    </citation>
    <scope>NUCLEOTIDE SEQUENCE [LARGE SCALE GENOMIC DNA]</scope>
</reference>
<dbReference type="Pfam" id="PF13480">
    <property type="entry name" value="Acetyltransf_6"/>
    <property type="match status" value="1"/>
</dbReference>
<dbReference type="SUPFAM" id="SSF55729">
    <property type="entry name" value="Acyl-CoA N-acyltransferases (Nat)"/>
    <property type="match status" value="1"/>
</dbReference>